<gene>
    <name evidence="1" type="ORF">GCM10022235_09140</name>
</gene>
<dbReference type="RefSeq" id="WP_344837639.1">
    <property type="nucleotide sequence ID" value="NZ_BAABAA010000001.1"/>
</dbReference>
<sequence>MIVVPAEFVSTTVAREGEACTPWLDALPSLVAELLDRWNCEPDGAVMFGGVGIIVPVRRRDAGVAVLKVSFPHPGNRYEPDAFAAWAGRGAVVLHERDDDHFAMLLERAHSTTLASLTDEDEIAEVAGRLNHLLAIDAPAALPRLQDQADSWAEDLEKDARTLPHGLSSRALDAARATIDELARTQPNLIIHGDFHGRNILRADREPWLAVDPKGYAGDPASDAGTLLKTRALTILTTPDPAKGLHRSLDIFAEAAHLDRERVGRWAHLHAVQTTFWGHHHGYRRGRTGTALTNLLALVTTLVNHLTPPRPA</sequence>
<proteinExistence type="predicted"/>
<name>A0ABP6W360_9ACTN</name>
<dbReference type="SUPFAM" id="SSF56112">
    <property type="entry name" value="Protein kinase-like (PK-like)"/>
    <property type="match status" value="1"/>
</dbReference>
<dbReference type="InterPro" id="IPR006748">
    <property type="entry name" value="NH2Glyco/OHUrea_AB-resist_kin"/>
</dbReference>
<organism evidence="1 2">
    <name type="scientific">Kribbella ginsengisoli</name>
    <dbReference type="NCBI Taxonomy" id="363865"/>
    <lineage>
        <taxon>Bacteria</taxon>
        <taxon>Bacillati</taxon>
        <taxon>Actinomycetota</taxon>
        <taxon>Actinomycetes</taxon>
        <taxon>Propionibacteriales</taxon>
        <taxon>Kribbellaceae</taxon>
        <taxon>Kribbella</taxon>
    </lineage>
</organism>
<evidence type="ECO:0000313" key="2">
    <source>
        <dbReference type="Proteomes" id="UP001501222"/>
    </source>
</evidence>
<dbReference type="Gene3D" id="3.90.1200.10">
    <property type="match status" value="1"/>
</dbReference>
<dbReference type="InterPro" id="IPR011009">
    <property type="entry name" value="Kinase-like_dom_sf"/>
</dbReference>
<keyword evidence="2" id="KW-1185">Reference proteome</keyword>
<protein>
    <submittedName>
        <fullName evidence="1">Aminoglycoside phosphotransferase family protein</fullName>
    </submittedName>
</protein>
<evidence type="ECO:0000313" key="1">
    <source>
        <dbReference type="EMBL" id="GAA3543475.1"/>
    </source>
</evidence>
<comment type="caution">
    <text evidence="1">The sequence shown here is derived from an EMBL/GenBank/DDBJ whole genome shotgun (WGS) entry which is preliminary data.</text>
</comment>
<accession>A0ABP6W360</accession>
<dbReference type="Proteomes" id="UP001501222">
    <property type="component" value="Unassembled WGS sequence"/>
</dbReference>
<reference evidence="2" key="1">
    <citation type="journal article" date="2019" name="Int. J. Syst. Evol. Microbiol.">
        <title>The Global Catalogue of Microorganisms (GCM) 10K type strain sequencing project: providing services to taxonomists for standard genome sequencing and annotation.</title>
        <authorList>
            <consortium name="The Broad Institute Genomics Platform"/>
            <consortium name="The Broad Institute Genome Sequencing Center for Infectious Disease"/>
            <person name="Wu L."/>
            <person name="Ma J."/>
        </authorList>
    </citation>
    <scope>NUCLEOTIDE SEQUENCE [LARGE SCALE GENOMIC DNA]</scope>
    <source>
        <strain evidence="2">JCM 16928</strain>
    </source>
</reference>
<dbReference type="Pfam" id="PF04655">
    <property type="entry name" value="APH_6_hur"/>
    <property type="match status" value="1"/>
</dbReference>
<dbReference type="EMBL" id="BAABAA010000001">
    <property type="protein sequence ID" value="GAA3543475.1"/>
    <property type="molecule type" value="Genomic_DNA"/>
</dbReference>